<keyword evidence="1" id="KW-1133">Transmembrane helix</keyword>
<organism evidence="2 4">
    <name type="scientific">Oceanimonas baumannii</name>
    <dbReference type="NCBI Taxonomy" id="129578"/>
    <lineage>
        <taxon>Bacteria</taxon>
        <taxon>Pseudomonadati</taxon>
        <taxon>Pseudomonadota</taxon>
        <taxon>Gammaproteobacteria</taxon>
        <taxon>Aeromonadales</taxon>
        <taxon>Aeromonadaceae</taxon>
        <taxon>Oceanimonas</taxon>
    </lineage>
</organism>
<keyword evidence="1" id="KW-0812">Transmembrane</keyword>
<reference evidence="2 4" key="1">
    <citation type="submission" date="2017-08" db="EMBL/GenBank/DDBJ databases">
        <title>Draft Genome Sequence of the Marine Bacterium Oceanimonas baumannii ATCC 700832.</title>
        <authorList>
            <person name="Mcclelland W.D."/>
            <person name="Brennan M.A."/>
            <person name="Trachtenberg A.M."/>
            <person name="Maclea K.S."/>
        </authorList>
    </citation>
    <scope>NUCLEOTIDE SEQUENCE [LARGE SCALE GENOMIC DNA]</scope>
    <source>
        <strain evidence="2 4">ATCC 700832</strain>
    </source>
</reference>
<dbReference type="EMBL" id="SODO01000029">
    <property type="protein sequence ID" value="TDW53485.1"/>
    <property type="molecule type" value="Genomic_DNA"/>
</dbReference>
<keyword evidence="5" id="KW-1185">Reference proteome</keyword>
<dbReference type="EMBL" id="NQJF01000011">
    <property type="protein sequence ID" value="OYD23158.1"/>
    <property type="molecule type" value="Genomic_DNA"/>
</dbReference>
<dbReference type="AlphaFoldDB" id="A0A235CEW5"/>
<dbReference type="OrthoDB" id="6712223at2"/>
<feature type="transmembrane region" description="Helical" evidence="1">
    <location>
        <begin position="28"/>
        <end position="44"/>
    </location>
</feature>
<evidence type="ECO:0000256" key="1">
    <source>
        <dbReference type="SAM" id="Phobius"/>
    </source>
</evidence>
<keyword evidence="1" id="KW-0472">Membrane</keyword>
<feature type="transmembrane region" description="Helical" evidence="1">
    <location>
        <begin position="178"/>
        <end position="198"/>
    </location>
</feature>
<dbReference type="RefSeq" id="WP_094279107.1">
    <property type="nucleotide sequence ID" value="NZ_NQJF01000011.1"/>
</dbReference>
<proteinExistence type="predicted"/>
<dbReference type="Proteomes" id="UP000295058">
    <property type="component" value="Unassembled WGS sequence"/>
</dbReference>
<protein>
    <submittedName>
        <fullName evidence="2">Uncharacterized protein</fullName>
    </submittedName>
</protein>
<name>A0A235CEW5_9GAMM</name>
<feature type="transmembrane region" description="Helical" evidence="1">
    <location>
        <begin position="50"/>
        <end position="74"/>
    </location>
</feature>
<accession>A0A235CEW5</accession>
<evidence type="ECO:0000313" key="3">
    <source>
        <dbReference type="EMBL" id="TDW53485.1"/>
    </source>
</evidence>
<reference evidence="3 5" key="2">
    <citation type="submission" date="2019-03" db="EMBL/GenBank/DDBJ databases">
        <title>Genomic Encyclopedia of Archaeal and Bacterial Type Strains, Phase II (KMG-II): from individual species to whole genera.</title>
        <authorList>
            <person name="Goeker M."/>
        </authorList>
    </citation>
    <scope>NUCLEOTIDE SEQUENCE [LARGE SCALE GENOMIC DNA]</scope>
    <source>
        <strain evidence="3 5">DSM 15594</strain>
    </source>
</reference>
<feature type="transmembrane region" description="Helical" evidence="1">
    <location>
        <begin position="86"/>
        <end position="105"/>
    </location>
</feature>
<evidence type="ECO:0000313" key="5">
    <source>
        <dbReference type="Proteomes" id="UP000295058"/>
    </source>
</evidence>
<comment type="caution">
    <text evidence="2">The sequence shown here is derived from an EMBL/GenBank/DDBJ whole genome shotgun (WGS) entry which is preliminary data.</text>
</comment>
<gene>
    <name evidence="2" type="ORF">B6S09_13975</name>
    <name evidence="3" type="ORF">LY04_03617</name>
</gene>
<dbReference type="Proteomes" id="UP000243640">
    <property type="component" value="Unassembled WGS sequence"/>
</dbReference>
<sequence>MGNFREKARRFYEKNQALCSKLNRSQKFYYFGFIFGLLAAFWYVTPFSELFLSVFIAAGLLLTCGVASDILIVYKKVWETNIGKGLILVIYAAATNFAYALSSQIVNEIVTFESSKLIYSINLVAVMLLPLFVLAFTYLVFAVIFIFGQFYMLIIAHAEQLKTDECLKHIVPEEIENYAFRTFLVRFFVFPSVFGFYWSIGGHAMPAYGDFVENTTKAFIYNLEAKKFSRCELSKGQKVIEVNDKEIVVVEKLSGGYLFSPQICSPTLKPNKKLNKDAEKDSAPVS</sequence>
<evidence type="ECO:0000313" key="4">
    <source>
        <dbReference type="Proteomes" id="UP000243640"/>
    </source>
</evidence>
<evidence type="ECO:0000313" key="2">
    <source>
        <dbReference type="EMBL" id="OYD23158.1"/>
    </source>
</evidence>